<dbReference type="Pfam" id="PF23639">
    <property type="entry name" value="DUF7146"/>
    <property type="match status" value="1"/>
</dbReference>
<name>A0ABV2IE15_9HYPH</name>
<evidence type="ECO:0000313" key="4">
    <source>
        <dbReference type="EMBL" id="MET3601036.1"/>
    </source>
</evidence>
<proteinExistence type="predicted"/>
<sequence>MSRFSVAKDRAIDDLESIVEELYRASRRHKRTGLWNIVNPYRAKAKPEQMCVWLTGNRRGAFKDFVSGDKGDAIDLVAYALAGAVSDDSRMAAVEWLEERYGLKDMDPARKRRMEAEGKSRRLAAEAKEKTRRENNINRARKFFYACSETVAGTPVETYLQSRGIALSAIPALGHAIRYRHDCEYWMEDERPLMPAMVHAMVTAGGKVAANHYTFLRADGSGKADVFKAKLMFPETSGLVIRLTNGAAGIGAEQAAREGVCELVGIVEGCEDGYSAAIAAPDMRMWATGSLSGLLHMPDHAAASGFIIFQDNDWGKRQAQDLFRRAVARIKGFGKPVEVVSMPASWGKDVNDAYQRRTW</sequence>
<dbReference type="EMBL" id="JBEPLY010000011">
    <property type="protein sequence ID" value="MET3601036.1"/>
    <property type="molecule type" value="Genomic_DNA"/>
</dbReference>
<gene>
    <name evidence="4" type="ORF">ABID12_002987</name>
</gene>
<evidence type="ECO:0000259" key="2">
    <source>
        <dbReference type="Pfam" id="PF13362"/>
    </source>
</evidence>
<protein>
    <recommendedName>
        <fullName evidence="6">Toprim domain-containing protein</fullName>
    </recommendedName>
</protein>
<dbReference type="InterPro" id="IPR055570">
    <property type="entry name" value="DUF7146"/>
</dbReference>
<dbReference type="RefSeq" id="WP_354434901.1">
    <property type="nucleotide sequence ID" value="NZ_JBEPLY010000011.1"/>
</dbReference>
<feature type="domain" description="DUF7146" evidence="3">
    <location>
        <begin position="136"/>
        <end position="243"/>
    </location>
</feature>
<keyword evidence="5" id="KW-1185">Reference proteome</keyword>
<accession>A0ABV2IE15</accession>
<evidence type="ECO:0008006" key="6">
    <source>
        <dbReference type="Google" id="ProtNLM"/>
    </source>
</evidence>
<feature type="domain" description="Toprim" evidence="2">
    <location>
        <begin position="264"/>
        <end position="357"/>
    </location>
</feature>
<feature type="region of interest" description="Disordered" evidence="1">
    <location>
        <begin position="112"/>
        <end position="132"/>
    </location>
</feature>
<evidence type="ECO:0000259" key="3">
    <source>
        <dbReference type="Pfam" id="PF23639"/>
    </source>
</evidence>
<dbReference type="InterPro" id="IPR006171">
    <property type="entry name" value="TOPRIM_dom"/>
</dbReference>
<organism evidence="4 5">
    <name type="scientific">Martelella mangrovi</name>
    <dbReference type="NCBI Taxonomy" id="1397477"/>
    <lineage>
        <taxon>Bacteria</taxon>
        <taxon>Pseudomonadati</taxon>
        <taxon>Pseudomonadota</taxon>
        <taxon>Alphaproteobacteria</taxon>
        <taxon>Hyphomicrobiales</taxon>
        <taxon>Aurantimonadaceae</taxon>
        <taxon>Martelella</taxon>
    </lineage>
</organism>
<evidence type="ECO:0000256" key="1">
    <source>
        <dbReference type="SAM" id="MobiDB-lite"/>
    </source>
</evidence>
<dbReference type="Proteomes" id="UP001549164">
    <property type="component" value="Unassembled WGS sequence"/>
</dbReference>
<comment type="caution">
    <text evidence="4">The sequence shown here is derived from an EMBL/GenBank/DDBJ whole genome shotgun (WGS) entry which is preliminary data.</text>
</comment>
<dbReference type="Pfam" id="PF13362">
    <property type="entry name" value="Toprim_3"/>
    <property type="match status" value="1"/>
</dbReference>
<evidence type="ECO:0000313" key="5">
    <source>
        <dbReference type="Proteomes" id="UP001549164"/>
    </source>
</evidence>
<reference evidence="4 5" key="1">
    <citation type="submission" date="2024-06" db="EMBL/GenBank/DDBJ databases">
        <title>Genomic Encyclopedia of Type Strains, Phase IV (KMG-IV): sequencing the most valuable type-strain genomes for metagenomic binning, comparative biology and taxonomic classification.</title>
        <authorList>
            <person name="Goeker M."/>
        </authorList>
    </citation>
    <scope>NUCLEOTIDE SEQUENCE [LARGE SCALE GENOMIC DNA]</scope>
    <source>
        <strain evidence="4 5">DSM 28102</strain>
    </source>
</reference>